<organism evidence="2 3">
    <name type="scientific">Candidatus Rhodobacter oscarellae</name>
    <dbReference type="NCBI Taxonomy" id="1675527"/>
    <lineage>
        <taxon>Bacteria</taxon>
        <taxon>Pseudomonadati</taxon>
        <taxon>Pseudomonadota</taxon>
        <taxon>Alphaproteobacteria</taxon>
        <taxon>Rhodobacterales</taxon>
        <taxon>Rhodobacter group</taxon>
        <taxon>Rhodobacter</taxon>
    </lineage>
</organism>
<proteinExistence type="predicted"/>
<feature type="signal peptide" evidence="1">
    <location>
        <begin position="1"/>
        <end position="19"/>
    </location>
</feature>
<dbReference type="AlphaFoldDB" id="A0A0J9E3L8"/>
<protein>
    <submittedName>
        <fullName evidence="2">5-aminolevulic acid synthase isozyme</fullName>
    </submittedName>
</protein>
<dbReference type="STRING" id="1675527.AIOL_001373"/>
<evidence type="ECO:0000256" key="1">
    <source>
        <dbReference type="SAM" id="SignalP"/>
    </source>
</evidence>
<sequence>MKKTLLALSIASLATATTAEPVDERTARKQLFKPKGFSVEYVEDSGLTEQQQGFFKILVEGRDSRQEFGTLARYYGAITVSPSIFEGDIGALLLTPEEVPFQFATGYHSPGAADAASLEACNAQVRGEQKECVIAARILPKRFSERDLTMSFAATANFKLYRGADAPKAFAISPSSQAFGLAEGATAADEALGACNGLIEQEQPRDCVVVIADE</sequence>
<dbReference type="EMBL" id="LFTY01000002">
    <property type="protein sequence ID" value="KMW56419.1"/>
    <property type="molecule type" value="Genomic_DNA"/>
</dbReference>
<keyword evidence="1" id="KW-0732">Signal</keyword>
<accession>A0A0J9E3L8</accession>
<dbReference type="Proteomes" id="UP000037178">
    <property type="component" value="Unassembled WGS sequence"/>
</dbReference>
<gene>
    <name evidence="2" type="ORF">AIOL_001373</name>
</gene>
<evidence type="ECO:0000313" key="2">
    <source>
        <dbReference type="EMBL" id="KMW56419.1"/>
    </source>
</evidence>
<dbReference type="RefSeq" id="WP_152912410.1">
    <property type="nucleotide sequence ID" value="NZ_LFTY01000002.1"/>
</dbReference>
<reference evidence="2 3" key="1">
    <citation type="submission" date="2015-06" db="EMBL/GenBank/DDBJ databases">
        <title>Draft genome sequence of an Alphaproteobacteria species associated to the Mediterranean sponge Oscarella lobularis.</title>
        <authorList>
            <person name="Jourda C."/>
            <person name="Santini S."/>
            <person name="Claverie J.-M."/>
        </authorList>
    </citation>
    <scope>NUCLEOTIDE SEQUENCE [LARGE SCALE GENOMIC DNA]</scope>
    <source>
        <strain evidence="2">IGS</strain>
    </source>
</reference>
<dbReference type="OrthoDB" id="7658791at2"/>
<keyword evidence="3" id="KW-1185">Reference proteome</keyword>
<comment type="caution">
    <text evidence="2">The sequence shown here is derived from an EMBL/GenBank/DDBJ whole genome shotgun (WGS) entry which is preliminary data.</text>
</comment>
<evidence type="ECO:0000313" key="3">
    <source>
        <dbReference type="Proteomes" id="UP000037178"/>
    </source>
</evidence>
<feature type="chain" id="PRO_5005318118" evidence="1">
    <location>
        <begin position="20"/>
        <end position="214"/>
    </location>
</feature>
<dbReference type="PATRIC" id="fig|1675527.3.peg.1458"/>
<name>A0A0J9E3L8_9RHOB</name>